<evidence type="ECO:0000313" key="3">
    <source>
        <dbReference type="EMBL" id="MTS29232.1"/>
    </source>
</evidence>
<protein>
    <submittedName>
        <fullName evidence="3">SDR family oxidoreductase</fullName>
    </submittedName>
</protein>
<dbReference type="SUPFAM" id="SSF51735">
    <property type="entry name" value="NAD(P)-binding Rossmann-fold domains"/>
    <property type="match status" value="1"/>
</dbReference>
<dbReference type="Proteomes" id="UP000472755">
    <property type="component" value="Unassembled WGS sequence"/>
</dbReference>
<accession>A0A6L6LWL5</accession>
<dbReference type="InterPro" id="IPR036291">
    <property type="entry name" value="NAD(P)-bd_dom_sf"/>
</dbReference>
<gene>
    <name evidence="3" type="ORF">GMD59_18400</name>
</gene>
<evidence type="ECO:0000256" key="1">
    <source>
        <dbReference type="ARBA" id="ARBA00006484"/>
    </source>
</evidence>
<dbReference type="InterPro" id="IPR051122">
    <property type="entry name" value="SDR_DHRS6-like"/>
</dbReference>
<dbReference type="InterPro" id="IPR002347">
    <property type="entry name" value="SDR_fam"/>
</dbReference>
<dbReference type="PANTHER" id="PTHR43477:SF1">
    <property type="entry name" value="DIHYDROANTICAPSIN 7-DEHYDROGENASE"/>
    <property type="match status" value="1"/>
</dbReference>
<comment type="caution">
    <text evidence="3">The sequence shown here is derived from an EMBL/GenBank/DDBJ whole genome shotgun (WGS) entry which is preliminary data.</text>
</comment>
<dbReference type="Gene3D" id="3.40.50.720">
    <property type="entry name" value="NAD(P)-binding Rossmann-like Domain"/>
    <property type="match status" value="1"/>
</dbReference>
<comment type="similarity">
    <text evidence="1">Belongs to the short-chain dehydrogenases/reductases (SDR) family.</text>
</comment>
<name>A0A6L6LWL5_9FIRM</name>
<dbReference type="Pfam" id="PF13561">
    <property type="entry name" value="adh_short_C2"/>
    <property type="match status" value="1"/>
</dbReference>
<dbReference type="EMBL" id="WMZU01000059">
    <property type="protein sequence ID" value="MTS29232.1"/>
    <property type="molecule type" value="Genomic_DNA"/>
</dbReference>
<evidence type="ECO:0000256" key="2">
    <source>
        <dbReference type="ARBA" id="ARBA00023002"/>
    </source>
</evidence>
<reference evidence="3 4" key="1">
    <citation type="journal article" date="2019" name="Nat. Med.">
        <title>A library of human gut bacterial isolates paired with longitudinal multiomics data enables mechanistic microbiome research.</title>
        <authorList>
            <person name="Poyet M."/>
            <person name="Groussin M."/>
            <person name="Gibbons S.M."/>
            <person name="Avila-Pacheco J."/>
            <person name="Jiang X."/>
            <person name="Kearney S.M."/>
            <person name="Perrotta A.R."/>
            <person name="Berdy B."/>
            <person name="Zhao S."/>
            <person name="Lieberman T.D."/>
            <person name="Swanson P.K."/>
            <person name="Smith M."/>
            <person name="Roesemann S."/>
            <person name="Alexander J.E."/>
            <person name="Rich S.A."/>
            <person name="Livny J."/>
            <person name="Vlamakis H."/>
            <person name="Clish C."/>
            <person name="Bullock K."/>
            <person name="Deik A."/>
            <person name="Scott J."/>
            <person name="Pierce K.A."/>
            <person name="Xavier R.J."/>
            <person name="Alm E.J."/>
        </authorList>
    </citation>
    <scope>NUCLEOTIDE SEQUENCE [LARGE SCALE GENOMIC DNA]</scope>
    <source>
        <strain evidence="3 4">BIOML-A4</strain>
    </source>
</reference>
<keyword evidence="2" id="KW-0560">Oxidoreductase</keyword>
<sequence>MEKQEKLKMRILISNIENELGRKLAADFAGWGFDVYALACNKAAEKLSGVAYLPYDPSKETDMEELIGFMAAVGNWDALVVSPRRIQAMHILLEDERRFQALFDHHVKTAFLLTKYVGRYFAKQGRGSVIYIGSFHDEKPTGASLPFSCSMGAIKMLHREAAIQMAGRGNAYILLEVGPMEQDVEKMRGTISPLYDHTKDCIPRRELIREGEISQTVKKLIGDSSLNGSEIRVDAGFLLHYEVRK</sequence>
<evidence type="ECO:0000313" key="4">
    <source>
        <dbReference type="Proteomes" id="UP000472755"/>
    </source>
</evidence>
<dbReference type="GO" id="GO:0016491">
    <property type="term" value="F:oxidoreductase activity"/>
    <property type="evidence" value="ECO:0007669"/>
    <property type="project" value="UniProtKB-KW"/>
</dbReference>
<dbReference type="AlphaFoldDB" id="A0A6L6LWL5"/>
<dbReference type="PANTHER" id="PTHR43477">
    <property type="entry name" value="DIHYDROANTICAPSIN 7-DEHYDROGENASE"/>
    <property type="match status" value="1"/>
</dbReference>
<proteinExistence type="inferred from homology"/>
<organism evidence="3 4">
    <name type="scientific">Ruthenibacterium lactatiformans</name>
    <dbReference type="NCBI Taxonomy" id="1550024"/>
    <lineage>
        <taxon>Bacteria</taxon>
        <taxon>Bacillati</taxon>
        <taxon>Bacillota</taxon>
        <taxon>Clostridia</taxon>
        <taxon>Eubacteriales</taxon>
        <taxon>Oscillospiraceae</taxon>
        <taxon>Ruthenibacterium</taxon>
    </lineage>
</organism>